<dbReference type="SUPFAM" id="SSF50156">
    <property type="entry name" value="PDZ domain-like"/>
    <property type="match status" value="2"/>
</dbReference>
<feature type="transmembrane region" description="Helical" evidence="11">
    <location>
        <begin position="423"/>
        <end position="440"/>
    </location>
</feature>
<dbReference type="EMBL" id="FZOU01000001">
    <property type="protein sequence ID" value="SNS38015.1"/>
    <property type="molecule type" value="Genomic_DNA"/>
</dbReference>
<keyword evidence="5 11" id="KW-0812">Transmembrane</keyword>
<dbReference type="EC" id="3.4.24.-" evidence="11"/>
<dbReference type="InterPro" id="IPR036034">
    <property type="entry name" value="PDZ_sf"/>
</dbReference>
<evidence type="ECO:0000256" key="4">
    <source>
        <dbReference type="ARBA" id="ARBA00022670"/>
    </source>
</evidence>
<dbReference type="Proteomes" id="UP000198356">
    <property type="component" value="Unassembled WGS sequence"/>
</dbReference>
<evidence type="ECO:0000256" key="8">
    <source>
        <dbReference type="ARBA" id="ARBA00022989"/>
    </source>
</evidence>
<keyword evidence="10 11" id="KW-0472">Membrane</keyword>
<dbReference type="RefSeq" id="WP_089407007.1">
    <property type="nucleotide sequence ID" value="NZ_FZOU01000001.1"/>
</dbReference>
<reference evidence="13 14" key="1">
    <citation type="submission" date="2017-06" db="EMBL/GenBank/DDBJ databases">
        <authorList>
            <person name="Kim H.J."/>
            <person name="Triplett B.A."/>
        </authorList>
    </citation>
    <scope>NUCLEOTIDE SEQUENCE [LARGE SCALE GENOMIC DNA]</scope>
    <source>
        <strain evidence="13 14">DSM 18704</strain>
    </source>
</reference>
<dbReference type="PANTHER" id="PTHR42837">
    <property type="entry name" value="REGULATOR OF SIGMA-E PROTEASE RSEP"/>
    <property type="match status" value="1"/>
</dbReference>
<keyword evidence="9 11" id="KW-0482">Metalloprotease</keyword>
<feature type="transmembrane region" description="Helical" evidence="11">
    <location>
        <begin position="93"/>
        <end position="116"/>
    </location>
</feature>
<dbReference type="Gene3D" id="2.30.42.10">
    <property type="match status" value="2"/>
</dbReference>
<dbReference type="Pfam" id="PF17820">
    <property type="entry name" value="PDZ_6"/>
    <property type="match status" value="1"/>
</dbReference>
<dbReference type="Pfam" id="PF02163">
    <property type="entry name" value="Peptidase_M50"/>
    <property type="match status" value="1"/>
</dbReference>
<protein>
    <recommendedName>
        <fullName evidence="11">Zinc metalloprotease</fullName>
        <ecNumber evidence="11">3.4.24.-</ecNumber>
    </recommendedName>
</protein>
<gene>
    <name evidence="13" type="ORF">SAMN05421770_101737</name>
</gene>
<dbReference type="CDD" id="cd23081">
    <property type="entry name" value="cpPDZ_EcRseP-like"/>
    <property type="match status" value="1"/>
</dbReference>
<dbReference type="GO" id="GO:0004222">
    <property type="term" value="F:metalloendopeptidase activity"/>
    <property type="evidence" value="ECO:0007669"/>
    <property type="project" value="InterPro"/>
</dbReference>
<evidence type="ECO:0000256" key="3">
    <source>
        <dbReference type="ARBA" id="ARBA00007931"/>
    </source>
</evidence>
<dbReference type="GO" id="GO:0006508">
    <property type="term" value="P:proteolysis"/>
    <property type="evidence" value="ECO:0007669"/>
    <property type="project" value="UniProtKB-KW"/>
</dbReference>
<evidence type="ECO:0000256" key="6">
    <source>
        <dbReference type="ARBA" id="ARBA00022801"/>
    </source>
</evidence>
<evidence type="ECO:0000256" key="5">
    <source>
        <dbReference type="ARBA" id="ARBA00022692"/>
    </source>
</evidence>
<dbReference type="PROSITE" id="PS50106">
    <property type="entry name" value="PDZ"/>
    <property type="match status" value="1"/>
</dbReference>
<dbReference type="AlphaFoldDB" id="A0A239DZW2"/>
<comment type="cofactor">
    <cofactor evidence="1 11">
        <name>Zn(2+)</name>
        <dbReference type="ChEBI" id="CHEBI:29105"/>
    </cofactor>
</comment>
<dbReference type="InterPro" id="IPR004387">
    <property type="entry name" value="Pept_M50_Zn"/>
</dbReference>
<dbReference type="InterPro" id="IPR001478">
    <property type="entry name" value="PDZ"/>
</dbReference>
<comment type="subcellular location">
    <subcellularLocation>
        <location evidence="2">Membrane</location>
        <topology evidence="2">Multi-pass membrane protein</topology>
    </subcellularLocation>
</comment>
<dbReference type="InterPro" id="IPR008915">
    <property type="entry name" value="Peptidase_M50"/>
</dbReference>
<dbReference type="OrthoDB" id="9782003at2"/>
<keyword evidence="4 13" id="KW-0645">Protease</keyword>
<proteinExistence type="inferred from homology"/>
<evidence type="ECO:0000256" key="11">
    <source>
        <dbReference type="RuleBase" id="RU362031"/>
    </source>
</evidence>
<organism evidence="13 14">
    <name type="scientific">Granulicella rosea</name>
    <dbReference type="NCBI Taxonomy" id="474952"/>
    <lineage>
        <taxon>Bacteria</taxon>
        <taxon>Pseudomonadati</taxon>
        <taxon>Acidobacteriota</taxon>
        <taxon>Terriglobia</taxon>
        <taxon>Terriglobales</taxon>
        <taxon>Acidobacteriaceae</taxon>
        <taxon>Granulicella</taxon>
    </lineage>
</organism>
<evidence type="ECO:0000256" key="9">
    <source>
        <dbReference type="ARBA" id="ARBA00023049"/>
    </source>
</evidence>
<name>A0A239DZW2_9BACT</name>
<dbReference type="SMART" id="SM00228">
    <property type="entry name" value="PDZ"/>
    <property type="match status" value="2"/>
</dbReference>
<keyword evidence="6 11" id="KW-0378">Hydrolase</keyword>
<keyword evidence="11" id="KW-0479">Metal-binding</keyword>
<evidence type="ECO:0000256" key="10">
    <source>
        <dbReference type="ARBA" id="ARBA00023136"/>
    </source>
</evidence>
<evidence type="ECO:0000259" key="12">
    <source>
        <dbReference type="PROSITE" id="PS50106"/>
    </source>
</evidence>
<evidence type="ECO:0000256" key="7">
    <source>
        <dbReference type="ARBA" id="ARBA00022833"/>
    </source>
</evidence>
<feature type="domain" description="PDZ" evidence="12">
    <location>
        <begin position="211"/>
        <end position="257"/>
    </location>
</feature>
<dbReference type="GO" id="GO:0046872">
    <property type="term" value="F:metal ion binding"/>
    <property type="evidence" value="ECO:0007669"/>
    <property type="project" value="UniProtKB-KW"/>
</dbReference>
<keyword evidence="14" id="KW-1185">Reference proteome</keyword>
<dbReference type="PANTHER" id="PTHR42837:SF2">
    <property type="entry name" value="MEMBRANE METALLOPROTEASE ARASP2, CHLOROPLASTIC-RELATED"/>
    <property type="match status" value="1"/>
</dbReference>
<evidence type="ECO:0000256" key="1">
    <source>
        <dbReference type="ARBA" id="ARBA00001947"/>
    </source>
</evidence>
<evidence type="ECO:0000256" key="2">
    <source>
        <dbReference type="ARBA" id="ARBA00004141"/>
    </source>
</evidence>
<dbReference type="CDD" id="cd06163">
    <property type="entry name" value="S2P-M50_PDZ_RseP-like"/>
    <property type="match status" value="1"/>
</dbReference>
<feature type="transmembrane region" description="Helical" evidence="11">
    <location>
        <begin position="394"/>
        <end position="411"/>
    </location>
</feature>
<dbReference type="NCBIfam" id="TIGR00054">
    <property type="entry name" value="RIP metalloprotease RseP"/>
    <property type="match status" value="1"/>
</dbReference>
<sequence>MIIAIIRLLIVLGIMVLVHEFGHFAVAKLCGIRVETFSIGFGKRLFGFRRGDTDYRLSLLPLGGYVKMAGDNPGEAPTGDPGEFNAHPRWQRVLVALAGPVANFILALFIMTVVYMNHHETDAYLSGAARNDYTLVNTPAAKTGIHPGDTIVHYDNAENPDWETIVTQSLLNVGRTVPFSYTHDGQRFDTTILVAGTKDDAVNGDIPALLGHIGLAPRYQDAPVKVDRVTPDTPAAAAGLQPGDLIAGIDGISIHSVPALLAYLQDQNGKPSVLSLVRNGHTLQQPITPQKMPGGDGTTGYRLGFSYLRPPVKVDKLAFPAAVSEAWAYNLKNALLIKSVLKGLFQRRVSPAALSGPIGIGQQVDSAAKQGYWTLMELMAVISINLGIFNLLPIPILDGGMITFLAVESVIRRDINQQIKERVYQVAFVCLLIFAAMVIFNDISKLPGHLKL</sequence>
<accession>A0A239DZW2</accession>
<dbReference type="InterPro" id="IPR041489">
    <property type="entry name" value="PDZ_6"/>
</dbReference>
<evidence type="ECO:0000313" key="14">
    <source>
        <dbReference type="Proteomes" id="UP000198356"/>
    </source>
</evidence>
<evidence type="ECO:0000313" key="13">
    <source>
        <dbReference type="EMBL" id="SNS38015.1"/>
    </source>
</evidence>
<keyword evidence="8 11" id="KW-1133">Transmembrane helix</keyword>
<keyword evidence="7 11" id="KW-0862">Zinc</keyword>
<dbReference type="GO" id="GO:0016020">
    <property type="term" value="C:membrane"/>
    <property type="evidence" value="ECO:0007669"/>
    <property type="project" value="UniProtKB-SubCell"/>
</dbReference>
<comment type="similarity">
    <text evidence="3 11">Belongs to the peptidase M50B family.</text>
</comment>